<reference evidence="4" key="1">
    <citation type="journal article" date="2021" name="Nat. Commun.">
        <title>Genetic determinants of endophytism in the Arabidopsis root mycobiome.</title>
        <authorList>
            <person name="Mesny F."/>
            <person name="Miyauchi S."/>
            <person name="Thiergart T."/>
            <person name="Pickel B."/>
            <person name="Atanasova L."/>
            <person name="Karlsson M."/>
            <person name="Huettel B."/>
            <person name="Barry K.W."/>
            <person name="Haridas S."/>
            <person name="Chen C."/>
            <person name="Bauer D."/>
            <person name="Andreopoulos W."/>
            <person name="Pangilinan J."/>
            <person name="LaButti K."/>
            <person name="Riley R."/>
            <person name="Lipzen A."/>
            <person name="Clum A."/>
            <person name="Drula E."/>
            <person name="Henrissat B."/>
            <person name="Kohler A."/>
            <person name="Grigoriev I.V."/>
            <person name="Martin F.M."/>
            <person name="Hacquard S."/>
        </authorList>
    </citation>
    <scope>NUCLEOTIDE SEQUENCE</scope>
    <source>
        <strain evidence="4">MPI-SDFR-AT-0117</strain>
    </source>
</reference>
<organism evidence="4 5">
    <name type="scientific">Plectosphaerella plurivora</name>
    <dbReference type="NCBI Taxonomy" id="936078"/>
    <lineage>
        <taxon>Eukaryota</taxon>
        <taxon>Fungi</taxon>
        <taxon>Dikarya</taxon>
        <taxon>Ascomycota</taxon>
        <taxon>Pezizomycotina</taxon>
        <taxon>Sordariomycetes</taxon>
        <taxon>Hypocreomycetidae</taxon>
        <taxon>Glomerellales</taxon>
        <taxon>Plectosphaerellaceae</taxon>
        <taxon>Plectosphaerella</taxon>
    </lineage>
</organism>
<dbReference type="InterPro" id="IPR000953">
    <property type="entry name" value="Chromo/chromo_shadow_dom"/>
</dbReference>
<dbReference type="OrthoDB" id="3543857at2759"/>
<dbReference type="AlphaFoldDB" id="A0A9P8VGB8"/>
<proteinExistence type="predicted"/>
<dbReference type="Gene3D" id="2.40.50.40">
    <property type="match status" value="1"/>
</dbReference>
<evidence type="ECO:0000256" key="2">
    <source>
        <dbReference type="SAM" id="MobiDB-lite"/>
    </source>
</evidence>
<feature type="compositionally biased region" description="Basic and acidic residues" evidence="2">
    <location>
        <begin position="387"/>
        <end position="396"/>
    </location>
</feature>
<dbReference type="InterPro" id="IPR016197">
    <property type="entry name" value="Chromo-like_dom_sf"/>
</dbReference>
<dbReference type="GO" id="GO:0006338">
    <property type="term" value="P:chromatin remodeling"/>
    <property type="evidence" value="ECO:0007669"/>
    <property type="project" value="UniProtKB-ARBA"/>
</dbReference>
<dbReference type="SUPFAM" id="SSF54160">
    <property type="entry name" value="Chromo domain-like"/>
    <property type="match status" value="1"/>
</dbReference>
<evidence type="ECO:0000313" key="4">
    <source>
        <dbReference type="EMBL" id="KAH6691498.1"/>
    </source>
</evidence>
<dbReference type="CDD" id="cd00024">
    <property type="entry name" value="CD_CSD"/>
    <property type="match status" value="1"/>
</dbReference>
<feature type="region of interest" description="Disordered" evidence="2">
    <location>
        <begin position="463"/>
        <end position="545"/>
    </location>
</feature>
<name>A0A9P8VGB8_9PEZI</name>
<protein>
    <recommendedName>
        <fullName evidence="3">Chromo domain-containing protein</fullName>
    </recommendedName>
</protein>
<sequence length="562" mass="62135">MSLPKPTPSSFEGQKPLPLANVEKPVAWSKLEVAIKPTRYVPGTGPPLRPITLLPRADTTAYIRGEFIVPRTASGDGKVHVVYLVGWTDLTSARLTVDAANILDYVSEREYERWNFERSEERDELERKLEEEENVRAVELAILAEQQEEQRQQEEAALRNGASRLTGSESSRSRESSQPTLQKQKKTKQGRPKAPAARTQSLLQQQAVILGSSLGETEGDSSDNDEDAISRQLREEQDELAMETDFLEPPTKKRRTVSPIPPSLKPVAAQQQRLSTVAKPPTAKSTARISHPPAPAPKRETPVPIPGVPARRPLSKILKPQTPIVAGPSRFPGSLSEASTANSSRSTSFETPPGKGKAKLNGTSSFKPVGNTPQPSTVKKAKKPKPPKPDPSEIVRFEANQDWEVKRLLETKTVKEGGKPVRLFLVLWKGEWPPDQNPTWEPEDNIPKKMARKFLARARAANMGMDGEGDTPPSWRPERTFSSVPEAIAGDAEEDPDEGSATGAEEGHDWDDEQHDYPEEVEDEDEVLLVTDEPTPHRTPFTPSNLDWEMAMGRRFGESLAG</sequence>
<feature type="compositionally biased region" description="Polar residues" evidence="2">
    <location>
        <begin position="361"/>
        <end position="377"/>
    </location>
</feature>
<accession>A0A9P8VGB8</accession>
<feature type="compositionally biased region" description="Basic and acidic residues" evidence="2">
    <location>
        <begin position="148"/>
        <end position="157"/>
    </location>
</feature>
<keyword evidence="5" id="KW-1185">Reference proteome</keyword>
<dbReference type="PROSITE" id="PS50013">
    <property type="entry name" value="CHROMO_2"/>
    <property type="match status" value="1"/>
</dbReference>
<feature type="domain" description="Chromo" evidence="3">
    <location>
        <begin position="403"/>
        <end position="446"/>
    </location>
</feature>
<evidence type="ECO:0000313" key="5">
    <source>
        <dbReference type="Proteomes" id="UP000770015"/>
    </source>
</evidence>
<gene>
    <name evidence="4" type="ORF">F5X68DRAFT_201988</name>
</gene>
<evidence type="ECO:0000256" key="1">
    <source>
        <dbReference type="ARBA" id="ARBA00011353"/>
    </source>
</evidence>
<dbReference type="Pfam" id="PF00385">
    <property type="entry name" value="Chromo"/>
    <property type="match status" value="1"/>
</dbReference>
<evidence type="ECO:0000259" key="3">
    <source>
        <dbReference type="PROSITE" id="PS50013"/>
    </source>
</evidence>
<comment type="subunit">
    <text evidence="1">Component of the NuA4 histone acetyltransferase complex.</text>
</comment>
<feature type="compositionally biased region" description="Acidic residues" evidence="2">
    <location>
        <begin position="508"/>
        <end position="527"/>
    </location>
</feature>
<feature type="compositionally biased region" description="Polar residues" evidence="2">
    <location>
        <begin position="336"/>
        <end position="350"/>
    </location>
</feature>
<dbReference type="SMART" id="SM00298">
    <property type="entry name" value="CHROMO"/>
    <property type="match status" value="1"/>
</dbReference>
<dbReference type="EMBL" id="JAGSXJ010000005">
    <property type="protein sequence ID" value="KAH6691498.1"/>
    <property type="molecule type" value="Genomic_DNA"/>
</dbReference>
<dbReference type="InterPro" id="IPR023780">
    <property type="entry name" value="Chromo_domain"/>
</dbReference>
<comment type="caution">
    <text evidence="4">The sequence shown here is derived from an EMBL/GenBank/DDBJ whole genome shotgun (WGS) entry which is preliminary data.</text>
</comment>
<feature type="region of interest" description="Disordered" evidence="2">
    <location>
        <begin position="235"/>
        <end position="397"/>
    </location>
</feature>
<feature type="region of interest" description="Disordered" evidence="2">
    <location>
        <begin position="147"/>
        <end position="200"/>
    </location>
</feature>
<feature type="compositionally biased region" description="Acidic residues" evidence="2">
    <location>
        <begin position="236"/>
        <end position="246"/>
    </location>
</feature>
<dbReference type="Proteomes" id="UP000770015">
    <property type="component" value="Unassembled WGS sequence"/>
</dbReference>